<protein>
    <submittedName>
        <fullName evidence="3">D-alanyl-D-alanine carboxypeptidase</fullName>
    </submittedName>
    <submittedName>
        <fullName evidence="2">M15 family metallopeptidase</fullName>
    </submittedName>
</protein>
<dbReference type="InterPro" id="IPR003709">
    <property type="entry name" value="VanY-like_core_dom"/>
</dbReference>
<dbReference type="AlphaFoldDB" id="A0A2X2CJY5"/>
<dbReference type="Proteomes" id="UP000250443">
    <property type="component" value="Unassembled WGS sequence"/>
</dbReference>
<dbReference type="Proteomes" id="UP000626180">
    <property type="component" value="Unassembled WGS sequence"/>
</dbReference>
<dbReference type="InterPro" id="IPR052179">
    <property type="entry name" value="DD-CPase-like"/>
</dbReference>
<reference evidence="2 5" key="2">
    <citation type="submission" date="2020-10" db="EMBL/GenBank/DDBJ databases">
        <title>Genome sequences of Pseudomonas isolates.</title>
        <authorList>
            <person name="Wessels L."/>
            <person name="Reich F."/>
            <person name="Hammerl J."/>
        </authorList>
    </citation>
    <scope>NUCLEOTIDE SEQUENCE [LARGE SCALE GENOMIC DNA]</scope>
    <source>
        <strain evidence="2 5">20-MO00624-0</strain>
    </source>
</reference>
<keyword evidence="3" id="KW-0121">Carboxypeptidase</keyword>
<keyword evidence="5" id="KW-1185">Reference proteome</keyword>
<accession>A0A2X2CJY5</accession>
<dbReference type="Pfam" id="PF02557">
    <property type="entry name" value="VanY"/>
    <property type="match status" value="1"/>
</dbReference>
<evidence type="ECO:0000313" key="5">
    <source>
        <dbReference type="Proteomes" id="UP000626180"/>
    </source>
</evidence>
<dbReference type="GO" id="GO:0004180">
    <property type="term" value="F:carboxypeptidase activity"/>
    <property type="evidence" value="ECO:0007669"/>
    <property type="project" value="UniProtKB-KW"/>
</dbReference>
<dbReference type="EMBL" id="UAUF01000012">
    <property type="protein sequence ID" value="SPZ08487.1"/>
    <property type="molecule type" value="Genomic_DNA"/>
</dbReference>
<dbReference type="GO" id="GO:0006508">
    <property type="term" value="P:proteolysis"/>
    <property type="evidence" value="ECO:0007669"/>
    <property type="project" value="InterPro"/>
</dbReference>
<name>A0A2X2CJY5_PSELU</name>
<evidence type="ECO:0000259" key="1">
    <source>
        <dbReference type="Pfam" id="PF02557"/>
    </source>
</evidence>
<gene>
    <name evidence="2" type="ORF">IRZ65_04575</name>
    <name evidence="3" type="ORF">NCTC11842_02812</name>
</gene>
<dbReference type="PANTHER" id="PTHR34385:SF1">
    <property type="entry name" value="PEPTIDOGLYCAN L-ALANYL-D-GLUTAMATE ENDOPEPTIDASE CWLK"/>
    <property type="match status" value="1"/>
</dbReference>
<dbReference type="CDD" id="cd14847">
    <property type="entry name" value="DD-carboxypeptidase_like"/>
    <property type="match status" value="1"/>
</dbReference>
<evidence type="ECO:0000313" key="2">
    <source>
        <dbReference type="EMBL" id="MBF8639956.1"/>
    </source>
</evidence>
<sequence>MLDEWELTGRARTHLLQIDNPRYAIHREVYAPFKAMQEAARRDGFTLHPFSAFRDYKTQLRIWNRKFAGEKPLYDRNGQVRDQSALAVDERIDCILNWSALPGASRHHWGTEIDVVDLTQAPPGYVVQLLPEETQPGGVFHELHLWLDAHIEQFGFFRPYREYRGGMYEEPWHLSYEPLATLALEWLTLDLLEQVVAESSMLGREAVLERLPDLYERHVRMICER</sequence>
<evidence type="ECO:0000313" key="4">
    <source>
        <dbReference type="Proteomes" id="UP000250443"/>
    </source>
</evidence>
<proteinExistence type="predicted"/>
<evidence type="ECO:0000313" key="3">
    <source>
        <dbReference type="EMBL" id="SPZ08487.1"/>
    </source>
</evidence>
<dbReference type="EMBL" id="JADMCD010000002">
    <property type="protein sequence ID" value="MBF8639956.1"/>
    <property type="molecule type" value="Genomic_DNA"/>
</dbReference>
<reference evidence="3 4" key="1">
    <citation type="submission" date="2018-06" db="EMBL/GenBank/DDBJ databases">
        <authorList>
            <consortium name="Pathogen Informatics"/>
            <person name="Doyle S."/>
        </authorList>
    </citation>
    <scope>NUCLEOTIDE SEQUENCE [LARGE SCALE GENOMIC DNA]</scope>
    <source>
        <strain evidence="3 4">NCTC11842</strain>
    </source>
</reference>
<keyword evidence="3" id="KW-0645">Protease</keyword>
<dbReference type="PANTHER" id="PTHR34385">
    <property type="entry name" value="D-ALANYL-D-ALANINE CARBOXYPEPTIDASE"/>
    <property type="match status" value="1"/>
</dbReference>
<dbReference type="InterPro" id="IPR009045">
    <property type="entry name" value="Zn_M74/Hedgehog-like"/>
</dbReference>
<dbReference type="Gene3D" id="3.30.1380.10">
    <property type="match status" value="1"/>
</dbReference>
<dbReference type="RefSeq" id="WP_010795006.1">
    <property type="nucleotide sequence ID" value="NZ_CP069262.1"/>
</dbReference>
<keyword evidence="3" id="KW-0378">Hydrolase</keyword>
<dbReference type="SUPFAM" id="SSF55166">
    <property type="entry name" value="Hedgehog/DD-peptidase"/>
    <property type="match status" value="1"/>
</dbReference>
<organism evidence="3 4">
    <name type="scientific">Pseudomonas luteola</name>
    <dbReference type="NCBI Taxonomy" id="47886"/>
    <lineage>
        <taxon>Bacteria</taxon>
        <taxon>Pseudomonadati</taxon>
        <taxon>Pseudomonadota</taxon>
        <taxon>Gammaproteobacteria</taxon>
        <taxon>Pseudomonadales</taxon>
        <taxon>Pseudomonadaceae</taxon>
        <taxon>Pseudomonas</taxon>
    </lineage>
</organism>
<feature type="domain" description="D-alanyl-D-alanine carboxypeptidase-like core" evidence="1">
    <location>
        <begin position="25"/>
        <end position="178"/>
    </location>
</feature>